<accession>B9XAT1</accession>
<dbReference type="GO" id="GO:1901135">
    <property type="term" value="P:carbohydrate derivative metabolic process"/>
    <property type="evidence" value="ECO:0007669"/>
    <property type="project" value="InterPro"/>
</dbReference>
<dbReference type="EMBL" id="ABOX02000002">
    <property type="protein sequence ID" value="EEF63116.1"/>
    <property type="molecule type" value="Genomic_DNA"/>
</dbReference>
<dbReference type="OrthoDB" id="9781311at2"/>
<organism evidence="2 3">
    <name type="scientific">Pedosphaera parvula (strain Ellin514)</name>
    <dbReference type="NCBI Taxonomy" id="320771"/>
    <lineage>
        <taxon>Bacteria</taxon>
        <taxon>Pseudomonadati</taxon>
        <taxon>Verrucomicrobiota</taxon>
        <taxon>Pedosphaerae</taxon>
        <taxon>Pedosphaerales</taxon>
        <taxon>Pedosphaeraceae</taxon>
        <taxon>Pedosphaera</taxon>
    </lineage>
</organism>
<evidence type="ECO:0000313" key="3">
    <source>
        <dbReference type="Proteomes" id="UP000003688"/>
    </source>
</evidence>
<keyword evidence="2" id="KW-0413">Isomerase</keyword>
<proteinExistence type="predicted"/>
<dbReference type="AlphaFoldDB" id="B9XAT1"/>
<dbReference type="GO" id="GO:0097367">
    <property type="term" value="F:carbohydrate derivative binding"/>
    <property type="evidence" value="ECO:0007669"/>
    <property type="project" value="InterPro"/>
</dbReference>
<dbReference type="PANTHER" id="PTHR30390">
    <property type="entry name" value="SEDOHEPTULOSE 7-PHOSPHATE ISOMERASE / DNAA INITIATOR-ASSOCIATING FACTOR FOR REPLICATION INITIATION"/>
    <property type="match status" value="1"/>
</dbReference>
<comment type="caution">
    <text evidence="2">The sequence shown here is derived from an EMBL/GenBank/DDBJ whole genome shotgun (WGS) entry which is preliminary data.</text>
</comment>
<dbReference type="GO" id="GO:0016853">
    <property type="term" value="F:isomerase activity"/>
    <property type="evidence" value="ECO:0007669"/>
    <property type="project" value="UniProtKB-KW"/>
</dbReference>
<dbReference type="Gene3D" id="3.40.50.10490">
    <property type="entry name" value="Glucose-6-phosphate isomerase like protein, domain 1"/>
    <property type="match status" value="1"/>
</dbReference>
<protein>
    <submittedName>
        <fullName evidence="2">Phosphoheptose isomerase</fullName>
    </submittedName>
</protein>
<feature type="domain" description="SIS" evidence="1">
    <location>
        <begin position="46"/>
        <end position="205"/>
    </location>
</feature>
<dbReference type="InterPro" id="IPR001347">
    <property type="entry name" value="SIS_dom"/>
</dbReference>
<dbReference type="InterPro" id="IPR046348">
    <property type="entry name" value="SIS_dom_sf"/>
</dbReference>
<dbReference type="SUPFAM" id="SSF53697">
    <property type="entry name" value="SIS domain"/>
    <property type="match status" value="1"/>
</dbReference>
<sequence length="205" mass="22900">MNAITTTRSEETYRDKILRKCAESVEMKQKFFNEYANQIEAMAKDMAGRFQQGNKLLVMGNGGSLCDALHFSVEFTHPIIEKRLAFPVIPLMTDIATMTAISNDVDSSRVFVNQLRLHGKPGDMALVVSTSGKSPNLIYALEEARKKEMLTIAWAGKDGGRFPQLADYCFIVPSYSIHRIQEVHATLVHVAWDLIHIALGAEDVI</sequence>
<name>B9XAT1_PEDPL</name>
<keyword evidence="3" id="KW-1185">Reference proteome</keyword>
<gene>
    <name evidence="2" type="ORF">Cflav_PD5751</name>
</gene>
<dbReference type="Pfam" id="PF13580">
    <property type="entry name" value="SIS_2"/>
    <property type="match status" value="1"/>
</dbReference>
<dbReference type="InterPro" id="IPR035461">
    <property type="entry name" value="GmhA/DiaA"/>
</dbReference>
<reference evidence="2 3" key="1">
    <citation type="journal article" date="2011" name="J. Bacteriol.">
        <title>Genome sequence of 'Pedosphaera parvula' Ellin514, an aerobic Verrucomicrobial isolate from pasture soil.</title>
        <authorList>
            <person name="Kant R."/>
            <person name="van Passel M.W."/>
            <person name="Sangwan P."/>
            <person name="Palva A."/>
            <person name="Lucas S."/>
            <person name="Copeland A."/>
            <person name="Lapidus A."/>
            <person name="Glavina Del Rio T."/>
            <person name="Dalin E."/>
            <person name="Tice H."/>
            <person name="Bruce D."/>
            <person name="Goodwin L."/>
            <person name="Pitluck S."/>
            <person name="Chertkov O."/>
            <person name="Larimer F.W."/>
            <person name="Land M.L."/>
            <person name="Hauser L."/>
            <person name="Brettin T.S."/>
            <person name="Detter J.C."/>
            <person name="Han S."/>
            <person name="de Vos W.M."/>
            <person name="Janssen P.H."/>
            <person name="Smidt H."/>
        </authorList>
    </citation>
    <scope>NUCLEOTIDE SEQUENCE [LARGE SCALE GENOMIC DNA]</scope>
    <source>
        <strain evidence="2 3">Ellin514</strain>
    </source>
</reference>
<dbReference type="STRING" id="320771.Cflav_PD5751"/>
<evidence type="ECO:0000313" key="2">
    <source>
        <dbReference type="EMBL" id="EEF63116.1"/>
    </source>
</evidence>
<dbReference type="RefSeq" id="WP_007412929.1">
    <property type="nucleotide sequence ID" value="NZ_ABOX02000002.1"/>
</dbReference>
<dbReference type="InterPro" id="IPR050099">
    <property type="entry name" value="SIS_GmhA/DiaA_subfam"/>
</dbReference>
<dbReference type="PROSITE" id="PS51464">
    <property type="entry name" value="SIS"/>
    <property type="match status" value="1"/>
</dbReference>
<dbReference type="Proteomes" id="UP000003688">
    <property type="component" value="Unassembled WGS sequence"/>
</dbReference>
<evidence type="ECO:0000259" key="1">
    <source>
        <dbReference type="PROSITE" id="PS51464"/>
    </source>
</evidence>
<dbReference type="CDD" id="cd05006">
    <property type="entry name" value="SIS_GmhA"/>
    <property type="match status" value="1"/>
</dbReference>